<feature type="non-terminal residue" evidence="1">
    <location>
        <position position="1"/>
    </location>
</feature>
<comment type="caution">
    <text evidence="1">The sequence shown here is derived from an EMBL/GenBank/DDBJ whole genome shotgun (WGS) entry which is preliminary data.</text>
</comment>
<reference evidence="1" key="1">
    <citation type="submission" date="2018-05" db="EMBL/GenBank/DDBJ databases">
        <title>Draft genome of Mucuna pruriens seed.</title>
        <authorList>
            <person name="Nnadi N.E."/>
            <person name="Vos R."/>
            <person name="Hasami M.H."/>
            <person name="Devisetty U.K."/>
            <person name="Aguiy J.C."/>
        </authorList>
    </citation>
    <scope>NUCLEOTIDE SEQUENCE [LARGE SCALE GENOMIC DNA]</scope>
    <source>
        <strain evidence="1">JCA_2017</strain>
    </source>
</reference>
<proteinExistence type="predicted"/>
<name>A0A371ELQ6_MUCPR</name>
<keyword evidence="2" id="KW-1185">Reference proteome</keyword>
<dbReference type="EMBL" id="QJKJ01013205">
    <property type="protein sequence ID" value="RDX66916.1"/>
    <property type="molecule type" value="Genomic_DNA"/>
</dbReference>
<evidence type="ECO:0000313" key="2">
    <source>
        <dbReference type="Proteomes" id="UP000257109"/>
    </source>
</evidence>
<dbReference type="OrthoDB" id="1434744at2759"/>
<sequence length="281" mass="31937">MLQSSSICVISSTSQHLRNRDSERLKHEFKRVIISMDIREFSKLVKKSQSYGAPRKGHHQGSLKVDPKNNKDILDLNNTHKVQFPRVTLGRLRLGVSVLGKGRYMLQMLEALTHGKPSVTRRVFAMNGVEAFGYKILILGERITLVSYDFVMGTIQLSFNTYRYSLITSSTCSNYPIVVNGHNARKTLIFPNLEDTRFIIVNQTKVALKEKSQGYMVLSFLEVKDFLEVFRKEMPNLPPPTKGGVLHKPSTRSKTNVYSTIQDKTNQVEETSKIIVGEEDN</sequence>
<organism evidence="1 2">
    <name type="scientific">Mucuna pruriens</name>
    <name type="common">Velvet bean</name>
    <name type="synonym">Dolichos pruriens</name>
    <dbReference type="NCBI Taxonomy" id="157652"/>
    <lineage>
        <taxon>Eukaryota</taxon>
        <taxon>Viridiplantae</taxon>
        <taxon>Streptophyta</taxon>
        <taxon>Embryophyta</taxon>
        <taxon>Tracheophyta</taxon>
        <taxon>Spermatophyta</taxon>
        <taxon>Magnoliopsida</taxon>
        <taxon>eudicotyledons</taxon>
        <taxon>Gunneridae</taxon>
        <taxon>Pentapetalae</taxon>
        <taxon>rosids</taxon>
        <taxon>fabids</taxon>
        <taxon>Fabales</taxon>
        <taxon>Fabaceae</taxon>
        <taxon>Papilionoideae</taxon>
        <taxon>50 kb inversion clade</taxon>
        <taxon>NPAAA clade</taxon>
        <taxon>indigoferoid/millettioid clade</taxon>
        <taxon>Phaseoleae</taxon>
        <taxon>Mucuna</taxon>
    </lineage>
</organism>
<dbReference type="Proteomes" id="UP000257109">
    <property type="component" value="Unassembled WGS sequence"/>
</dbReference>
<accession>A0A371ELQ6</accession>
<evidence type="ECO:0000313" key="1">
    <source>
        <dbReference type="EMBL" id="RDX66916.1"/>
    </source>
</evidence>
<gene>
    <name evidence="1" type="ORF">CR513_54265</name>
</gene>
<protein>
    <submittedName>
        <fullName evidence="1">Uncharacterized protein</fullName>
    </submittedName>
</protein>
<dbReference type="AlphaFoldDB" id="A0A371ELQ6"/>